<organism evidence="14 15">
    <name type="scientific">Emcibacter nanhaiensis</name>
    <dbReference type="NCBI Taxonomy" id="1505037"/>
    <lineage>
        <taxon>Bacteria</taxon>
        <taxon>Pseudomonadati</taxon>
        <taxon>Pseudomonadota</taxon>
        <taxon>Alphaproteobacteria</taxon>
        <taxon>Emcibacterales</taxon>
        <taxon>Emcibacteraceae</taxon>
        <taxon>Emcibacter</taxon>
    </lineage>
</organism>
<dbReference type="EMBL" id="VFIY01000014">
    <property type="protein sequence ID" value="TPD59492.1"/>
    <property type="molecule type" value="Genomic_DNA"/>
</dbReference>
<dbReference type="GO" id="GO:0004844">
    <property type="term" value="F:uracil DNA N-glycosylase activity"/>
    <property type="evidence" value="ECO:0007669"/>
    <property type="project" value="UniProtKB-EC"/>
</dbReference>
<keyword evidence="6" id="KW-0479">Metal-binding</keyword>
<keyword evidence="8" id="KW-0378">Hydrolase</keyword>
<evidence type="ECO:0000256" key="5">
    <source>
        <dbReference type="ARBA" id="ARBA00022485"/>
    </source>
</evidence>
<dbReference type="Proteomes" id="UP000319148">
    <property type="component" value="Unassembled WGS sequence"/>
</dbReference>
<dbReference type="SMART" id="SM00986">
    <property type="entry name" value="UDG"/>
    <property type="match status" value="1"/>
</dbReference>
<evidence type="ECO:0000256" key="10">
    <source>
        <dbReference type="ARBA" id="ARBA00023014"/>
    </source>
</evidence>
<dbReference type="RefSeq" id="WP_139941155.1">
    <property type="nucleotide sequence ID" value="NZ_JBHSYP010000006.1"/>
</dbReference>
<dbReference type="SUPFAM" id="SSF52141">
    <property type="entry name" value="Uracil-DNA glycosylase-like"/>
    <property type="match status" value="1"/>
</dbReference>
<keyword evidence="15" id="KW-1185">Reference proteome</keyword>
<comment type="catalytic activity">
    <reaction evidence="1">
        <text>Hydrolyzes single-stranded DNA or mismatched double-stranded DNA and polynucleotides, releasing free uracil.</text>
        <dbReference type="EC" id="3.2.2.27"/>
    </reaction>
</comment>
<evidence type="ECO:0000313" key="15">
    <source>
        <dbReference type="Proteomes" id="UP000319148"/>
    </source>
</evidence>
<dbReference type="InterPro" id="IPR005273">
    <property type="entry name" value="Ura-DNA_glyco_family4"/>
</dbReference>
<reference evidence="15" key="1">
    <citation type="submission" date="2019-06" db="EMBL/GenBank/DDBJ databases">
        <title>The complete genome of Emcibacter congregatus ZYLT.</title>
        <authorList>
            <person name="Zhao Z."/>
        </authorList>
    </citation>
    <scope>NUCLEOTIDE SEQUENCE [LARGE SCALE GENOMIC DNA]</scope>
    <source>
        <strain evidence="15">MCCC 1A06723</strain>
    </source>
</reference>
<dbReference type="GO" id="GO:0006281">
    <property type="term" value="P:DNA repair"/>
    <property type="evidence" value="ECO:0007669"/>
    <property type="project" value="UniProtKB-KW"/>
</dbReference>
<evidence type="ECO:0000313" key="14">
    <source>
        <dbReference type="EMBL" id="TPD59492.1"/>
    </source>
</evidence>
<evidence type="ECO:0000256" key="11">
    <source>
        <dbReference type="ARBA" id="ARBA00023204"/>
    </source>
</evidence>
<keyword evidence="9" id="KW-0408">Iron</keyword>
<keyword evidence="10" id="KW-0411">Iron-sulfur</keyword>
<keyword evidence="7" id="KW-0227">DNA damage</keyword>
<dbReference type="OrthoDB" id="5290748at2"/>
<name>A0A501PHI9_9PROT</name>
<evidence type="ECO:0000259" key="13">
    <source>
        <dbReference type="SMART" id="SM00986"/>
    </source>
</evidence>
<dbReference type="CDD" id="cd10030">
    <property type="entry name" value="UDG-F4_TTUDGA_SPO1dp_like"/>
    <property type="match status" value="1"/>
</dbReference>
<evidence type="ECO:0000256" key="3">
    <source>
        <dbReference type="ARBA" id="ARBA00012030"/>
    </source>
</evidence>
<sequence length="278" mass="30187">MNGFTTESHSQSPLALLQWYLDSGVDECISDDATDWFEVSAAARPQPAQTTPQPQAATPVRPAAGGATASPLLATDQIAATARDLVKDCKTLEELRQKIEEFDGCALKKTASKTVFSDGIPGSDLMLIGEAPGVEEDRQGKPFVGASGQLLDKMFAAIHRSRQENLYISNTLPWRPPGNRKPSDAELHICQPFLMKHIELAAPKVLVLLGGTAAGSLLDSKAGITRLRGKWHDVEIAGRKIPAMATYHPAYLLRQPQAKAQAWSDLQKIRDRLNELDG</sequence>
<evidence type="ECO:0000256" key="7">
    <source>
        <dbReference type="ARBA" id="ARBA00022763"/>
    </source>
</evidence>
<evidence type="ECO:0000256" key="2">
    <source>
        <dbReference type="ARBA" id="ARBA00006521"/>
    </source>
</evidence>
<gene>
    <name evidence="14" type="ORF">FIV46_11935</name>
</gene>
<dbReference type="GO" id="GO:0051539">
    <property type="term" value="F:4 iron, 4 sulfur cluster binding"/>
    <property type="evidence" value="ECO:0007669"/>
    <property type="project" value="UniProtKB-KW"/>
</dbReference>
<evidence type="ECO:0000256" key="9">
    <source>
        <dbReference type="ARBA" id="ARBA00023004"/>
    </source>
</evidence>
<dbReference type="PANTHER" id="PTHR33693:SF1">
    <property type="entry name" value="TYPE-4 URACIL-DNA GLYCOSYLASE"/>
    <property type="match status" value="1"/>
</dbReference>
<dbReference type="InterPro" id="IPR005122">
    <property type="entry name" value="Uracil-DNA_glycosylase-like"/>
</dbReference>
<feature type="region of interest" description="Disordered" evidence="12">
    <location>
        <begin position="43"/>
        <end position="67"/>
    </location>
</feature>
<dbReference type="NCBIfam" id="TIGR00758">
    <property type="entry name" value="UDG_fam4"/>
    <property type="match status" value="1"/>
</dbReference>
<evidence type="ECO:0000256" key="1">
    <source>
        <dbReference type="ARBA" id="ARBA00001400"/>
    </source>
</evidence>
<evidence type="ECO:0000256" key="12">
    <source>
        <dbReference type="SAM" id="MobiDB-lite"/>
    </source>
</evidence>
<dbReference type="PANTHER" id="PTHR33693">
    <property type="entry name" value="TYPE-5 URACIL-DNA GLYCOSYLASE"/>
    <property type="match status" value="1"/>
</dbReference>
<keyword evidence="11" id="KW-0234">DNA repair</keyword>
<comment type="similarity">
    <text evidence="2">Belongs to the uracil-DNA glycosylase (UDG) superfamily. Type 4 (UDGa) family.</text>
</comment>
<dbReference type="Gene3D" id="3.40.470.10">
    <property type="entry name" value="Uracil-DNA glycosylase-like domain"/>
    <property type="match status" value="1"/>
</dbReference>
<dbReference type="InterPro" id="IPR051536">
    <property type="entry name" value="UDG_Type-4/5"/>
</dbReference>
<evidence type="ECO:0000256" key="4">
    <source>
        <dbReference type="ARBA" id="ARBA00019403"/>
    </source>
</evidence>
<comment type="caution">
    <text evidence="14">The sequence shown here is derived from an EMBL/GenBank/DDBJ whole genome shotgun (WGS) entry which is preliminary data.</text>
</comment>
<dbReference type="InterPro" id="IPR036895">
    <property type="entry name" value="Uracil-DNA_glycosylase-like_sf"/>
</dbReference>
<feature type="domain" description="Uracil-DNA glycosylase-like" evidence="13">
    <location>
        <begin position="116"/>
        <end position="267"/>
    </location>
</feature>
<dbReference type="Pfam" id="PF03167">
    <property type="entry name" value="UDG"/>
    <property type="match status" value="1"/>
</dbReference>
<dbReference type="AlphaFoldDB" id="A0A501PHI9"/>
<dbReference type="EC" id="3.2.2.27" evidence="3"/>
<protein>
    <recommendedName>
        <fullName evidence="4">Type-4 uracil-DNA glycosylase</fullName>
        <ecNumber evidence="3">3.2.2.27</ecNumber>
    </recommendedName>
</protein>
<evidence type="ECO:0000256" key="6">
    <source>
        <dbReference type="ARBA" id="ARBA00022723"/>
    </source>
</evidence>
<dbReference type="SMART" id="SM00987">
    <property type="entry name" value="UreE_C"/>
    <property type="match status" value="1"/>
</dbReference>
<keyword evidence="5" id="KW-0004">4Fe-4S</keyword>
<dbReference type="GO" id="GO:0046872">
    <property type="term" value="F:metal ion binding"/>
    <property type="evidence" value="ECO:0007669"/>
    <property type="project" value="UniProtKB-KW"/>
</dbReference>
<accession>A0A501PHI9</accession>
<evidence type="ECO:0000256" key="8">
    <source>
        <dbReference type="ARBA" id="ARBA00022801"/>
    </source>
</evidence>
<feature type="compositionally biased region" description="Low complexity" evidence="12">
    <location>
        <begin position="43"/>
        <end position="64"/>
    </location>
</feature>
<proteinExistence type="inferred from homology"/>